<dbReference type="Pfam" id="PF05380">
    <property type="entry name" value="Peptidase_A17"/>
    <property type="match status" value="1"/>
</dbReference>
<gene>
    <name evidence="1" type="ORF">ODALV1_LOCUS12276</name>
</gene>
<name>A0ABP1QJW4_9HEXA</name>
<reference evidence="1 2" key="1">
    <citation type="submission" date="2024-08" db="EMBL/GenBank/DDBJ databases">
        <authorList>
            <person name="Cucini C."/>
            <person name="Frati F."/>
        </authorList>
    </citation>
    <scope>NUCLEOTIDE SEQUENCE [LARGE SCALE GENOMIC DNA]</scope>
</reference>
<keyword evidence="2" id="KW-1185">Reference proteome</keyword>
<dbReference type="Proteomes" id="UP001642540">
    <property type="component" value="Unassembled WGS sequence"/>
</dbReference>
<proteinExistence type="predicted"/>
<evidence type="ECO:0008006" key="3">
    <source>
        <dbReference type="Google" id="ProtNLM"/>
    </source>
</evidence>
<evidence type="ECO:0000313" key="2">
    <source>
        <dbReference type="Proteomes" id="UP001642540"/>
    </source>
</evidence>
<dbReference type="PANTHER" id="PTHR47331:SF1">
    <property type="entry name" value="GAG-LIKE PROTEIN"/>
    <property type="match status" value="1"/>
</dbReference>
<protein>
    <recommendedName>
        <fullName evidence="3">Peptidase aspartic putative domain-containing protein</fullName>
    </recommendedName>
</protein>
<evidence type="ECO:0000313" key="1">
    <source>
        <dbReference type="EMBL" id="CAL8106081.1"/>
    </source>
</evidence>
<dbReference type="InterPro" id="IPR008042">
    <property type="entry name" value="Retrotrans_Pao"/>
</dbReference>
<organism evidence="1 2">
    <name type="scientific">Orchesella dallaii</name>
    <dbReference type="NCBI Taxonomy" id="48710"/>
    <lineage>
        <taxon>Eukaryota</taxon>
        <taxon>Metazoa</taxon>
        <taxon>Ecdysozoa</taxon>
        <taxon>Arthropoda</taxon>
        <taxon>Hexapoda</taxon>
        <taxon>Collembola</taxon>
        <taxon>Entomobryomorpha</taxon>
        <taxon>Entomobryoidea</taxon>
        <taxon>Orchesellidae</taxon>
        <taxon>Orchesellinae</taxon>
        <taxon>Orchesella</taxon>
    </lineage>
</organism>
<sequence length="740" mass="82379">MVSELQTAEVELMWLEDDLVFLENQILVHTAIPLVEEIVDFYYEMSTDTMQKLHDNFVTFLIHTTEPDARLVRKSKYKIQLVRIITIRASICKIKASYQVPAPSVSYKSLVSTAPVPSVNGKAMTHPANLGEDTYQQHCSSTHNSEDTALCTASIHLQEKEPHGIAEFNEPTYEEEDMFHMKVALFSEAIQPENSAACILHHPNEKEPCASANPASNYSVTPMMMVGAATQLKEPCASANPVSNYSVASMMMVVTATQTKEPRASRNPASNYSVNLMRMAREIIEDPHELPVQFHIGSTAQNAGINKMHFQICIPPADQPKGNVASHHAQYNEHHTALLATAVVKILDGHGQPHPVRALLDGGSSPTAKCDKSTWPHPQNLSLADPHFDIPSNVDLLVGPDVFWNLVLPNKIDGSPNSPVAIYSHLGSLVSGPQQSSSRQVPIFVTDDNLDDHLRRFWERETASDQPAMVTQQWSSFKSDLTQLEKIKISRCVLPYNPVKLKYCGNSDAPQSAYSAVLYNVCYYDYHPSGSRVIASKTRQAPFNAATLPRPECNEAVLLSQLIKTTTKAMNVKLDNIHCHTDSTIVLAWVLSSPFQWKIYIRNRVQKELNKVPTAKWFRVSGETNPAESASCGITPNKLNNHPQWCCGNDDMLHVSSDIAALDPDHDVLLAVENEEKSATVHHITLNQLTHLTQSVDERFSTLNKLQRVRAWMQSSTIAKHLPPIFKMGASLLLNCKPHY</sequence>
<dbReference type="PANTHER" id="PTHR47331">
    <property type="entry name" value="PHD-TYPE DOMAIN-CONTAINING PROTEIN"/>
    <property type="match status" value="1"/>
</dbReference>
<comment type="caution">
    <text evidence="1">The sequence shown here is derived from an EMBL/GenBank/DDBJ whole genome shotgun (WGS) entry which is preliminary data.</text>
</comment>
<accession>A0ABP1QJW4</accession>
<dbReference type="EMBL" id="CAXLJM020000036">
    <property type="protein sequence ID" value="CAL8106081.1"/>
    <property type="molecule type" value="Genomic_DNA"/>
</dbReference>